<dbReference type="InterPro" id="IPR016039">
    <property type="entry name" value="Thiolase-like"/>
</dbReference>
<dbReference type="GO" id="GO:0044550">
    <property type="term" value="P:secondary metabolite biosynthetic process"/>
    <property type="evidence" value="ECO:0007669"/>
    <property type="project" value="TreeGrafter"/>
</dbReference>
<proteinExistence type="predicted"/>
<dbReference type="InterPro" id="IPR013751">
    <property type="entry name" value="ACP_syn_III_N"/>
</dbReference>
<evidence type="ECO:0000259" key="4">
    <source>
        <dbReference type="Pfam" id="PF08545"/>
    </source>
</evidence>
<accession>A0A8J3BNA2</accession>
<protein>
    <submittedName>
        <fullName evidence="5">3-oxoacyl-[acyl-carrier-protein] synthase 3</fullName>
    </submittedName>
</protein>
<dbReference type="GO" id="GO:0004315">
    <property type="term" value="F:3-oxoacyl-[acyl-carrier-protein] synthase activity"/>
    <property type="evidence" value="ECO:0007669"/>
    <property type="project" value="InterPro"/>
</dbReference>
<keyword evidence="2" id="KW-0012">Acyltransferase</keyword>
<dbReference type="InterPro" id="IPR013747">
    <property type="entry name" value="ACP_syn_III_C"/>
</dbReference>
<evidence type="ECO:0000256" key="2">
    <source>
        <dbReference type="ARBA" id="ARBA00023315"/>
    </source>
</evidence>
<dbReference type="GO" id="GO:0006633">
    <property type="term" value="P:fatty acid biosynthetic process"/>
    <property type="evidence" value="ECO:0007669"/>
    <property type="project" value="InterPro"/>
</dbReference>
<dbReference type="Proteomes" id="UP000662200">
    <property type="component" value="Unassembled WGS sequence"/>
</dbReference>
<evidence type="ECO:0000313" key="5">
    <source>
        <dbReference type="EMBL" id="GGK33975.1"/>
    </source>
</evidence>
<organism evidence="5 6">
    <name type="scientific">Pilimelia terevasa</name>
    <dbReference type="NCBI Taxonomy" id="53372"/>
    <lineage>
        <taxon>Bacteria</taxon>
        <taxon>Bacillati</taxon>
        <taxon>Actinomycetota</taxon>
        <taxon>Actinomycetes</taxon>
        <taxon>Micromonosporales</taxon>
        <taxon>Micromonosporaceae</taxon>
        <taxon>Pilimelia</taxon>
    </lineage>
</organism>
<keyword evidence="1" id="KW-0808">Transferase</keyword>
<reference evidence="5" key="2">
    <citation type="submission" date="2020-09" db="EMBL/GenBank/DDBJ databases">
        <authorList>
            <person name="Sun Q."/>
            <person name="Ohkuma M."/>
        </authorList>
    </citation>
    <scope>NUCLEOTIDE SEQUENCE</scope>
    <source>
        <strain evidence="5">JCM 3091</strain>
    </source>
</reference>
<keyword evidence="6" id="KW-1185">Reference proteome</keyword>
<dbReference type="Pfam" id="PF08545">
    <property type="entry name" value="ACP_syn_III"/>
    <property type="match status" value="1"/>
</dbReference>
<sequence>MRFLAIEHVLPSRVVTNDEVLERVRAGSGQLLPAADLATVERLLESSFAACDTRVRYHRAADENAFDLAAEAGERALERAGIDRAEIDLLLYTGVGRGVLEPASATAFQARLGLTGATAFDVCDACASWVRSLEVAQAFLAAGRYRNVMILNAEFGARESYRYALSHLEEYLHWHPSVTVGEAATATVLTASAAPTGFDADFRTHGEKWQLCYVPLPGAEGFFGPSLPEGDVAPLQFVSYGTRLMEFAGRKLVEHYRQEPRFSAAPPDVVFGHAASDGMSRVLLDRCDIDHRLFHFGHRHSANTVSASVPVAMSRAAQRGELRDGSRVLLLVASSGVTTALSTFVYHT</sequence>
<gene>
    <name evidence="5" type="primary">fabH</name>
    <name evidence="5" type="ORF">GCM10010124_28210</name>
</gene>
<dbReference type="EMBL" id="BMQC01000009">
    <property type="protein sequence ID" value="GGK33975.1"/>
    <property type="molecule type" value="Genomic_DNA"/>
</dbReference>
<name>A0A8J3BNA2_9ACTN</name>
<reference evidence="5" key="1">
    <citation type="journal article" date="2014" name="Int. J. Syst. Evol. Microbiol.">
        <title>Complete genome sequence of Corynebacterium casei LMG S-19264T (=DSM 44701T), isolated from a smear-ripened cheese.</title>
        <authorList>
            <consortium name="US DOE Joint Genome Institute (JGI-PGF)"/>
            <person name="Walter F."/>
            <person name="Albersmeier A."/>
            <person name="Kalinowski J."/>
            <person name="Ruckert C."/>
        </authorList>
    </citation>
    <scope>NUCLEOTIDE SEQUENCE</scope>
    <source>
        <strain evidence="5">JCM 3091</strain>
    </source>
</reference>
<evidence type="ECO:0000256" key="1">
    <source>
        <dbReference type="ARBA" id="ARBA00022679"/>
    </source>
</evidence>
<feature type="domain" description="Beta-ketoacyl-[acyl-carrier-protein] synthase III N-terminal" evidence="4">
    <location>
        <begin position="120"/>
        <end position="205"/>
    </location>
</feature>
<evidence type="ECO:0000259" key="3">
    <source>
        <dbReference type="Pfam" id="PF08541"/>
    </source>
</evidence>
<evidence type="ECO:0000313" key="6">
    <source>
        <dbReference type="Proteomes" id="UP000662200"/>
    </source>
</evidence>
<feature type="domain" description="Beta-ketoacyl-[acyl-carrier-protein] synthase III C-terminal" evidence="3">
    <location>
        <begin position="268"/>
        <end position="340"/>
    </location>
</feature>
<dbReference type="RefSeq" id="WP_189114775.1">
    <property type="nucleotide sequence ID" value="NZ_BMQC01000009.1"/>
</dbReference>
<dbReference type="Gene3D" id="3.40.47.10">
    <property type="match status" value="1"/>
</dbReference>
<dbReference type="Pfam" id="PF08541">
    <property type="entry name" value="ACP_syn_III_C"/>
    <property type="match status" value="1"/>
</dbReference>
<dbReference type="PANTHER" id="PTHR34069:SF3">
    <property type="entry name" value="ACYL-COA:ACYL-COA ALKYLTRANSFERASE"/>
    <property type="match status" value="1"/>
</dbReference>
<comment type="caution">
    <text evidence="5">The sequence shown here is derived from an EMBL/GenBank/DDBJ whole genome shotgun (WGS) entry which is preliminary data.</text>
</comment>
<dbReference type="PANTHER" id="PTHR34069">
    <property type="entry name" value="3-OXOACYL-[ACYL-CARRIER-PROTEIN] SYNTHASE 3"/>
    <property type="match status" value="1"/>
</dbReference>
<dbReference type="AlphaFoldDB" id="A0A8J3BNA2"/>
<dbReference type="SUPFAM" id="SSF53901">
    <property type="entry name" value="Thiolase-like"/>
    <property type="match status" value="2"/>
</dbReference>